<feature type="chain" id="PRO_5045038158" evidence="2">
    <location>
        <begin position="29"/>
        <end position="356"/>
    </location>
</feature>
<name>A0ABP4UCA1_9ACTN</name>
<accession>A0ABP4UCA1</accession>
<dbReference type="Proteomes" id="UP001500618">
    <property type="component" value="Unassembled WGS sequence"/>
</dbReference>
<protein>
    <submittedName>
        <fullName evidence="3">Lactonase family protein</fullName>
    </submittedName>
</protein>
<evidence type="ECO:0000256" key="1">
    <source>
        <dbReference type="ARBA" id="ARBA00005564"/>
    </source>
</evidence>
<dbReference type="InterPro" id="IPR019405">
    <property type="entry name" value="Lactonase_7-beta_prop"/>
</dbReference>
<proteinExistence type="inferred from homology"/>
<dbReference type="PANTHER" id="PTHR30344:SF1">
    <property type="entry name" value="6-PHOSPHOGLUCONOLACTONASE"/>
    <property type="match status" value="1"/>
</dbReference>
<dbReference type="Gene3D" id="2.130.10.10">
    <property type="entry name" value="YVTN repeat-like/Quinoprotein amine dehydrogenase"/>
    <property type="match status" value="1"/>
</dbReference>
<dbReference type="InterPro" id="IPR011048">
    <property type="entry name" value="Haem_d1_sf"/>
</dbReference>
<dbReference type="InterPro" id="IPR015943">
    <property type="entry name" value="WD40/YVTN_repeat-like_dom_sf"/>
</dbReference>
<evidence type="ECO:0000256" key="2">
    <source>
        <dbReference type="SAM" id="SignalP"/>
    </source>
</evidence>
<keyword evidence="4" id="KW-1185">Reference proteome</keyword>
<dbReference type="PROSITE" id="PS51318">
    <property type="entry name" value="TAT"/>
    <property type="match status" value="1"/>
</dbReference>
<dbReference type="InterPro" id="IPR050282">
    <property type="entry name" value="Cycloisomerase_2"/>
</dbReference>
<dbReference type="InterPro" id="IPR006311">
    <property type="entry name" value="TAT_signal"/>
</dbReference>
<keyword evidence="2" id="KW-0732">Signal</keyword>
<evidence type="ECO:0000313" key="4">
    <source>
        <dbReference type="Proteomes" id="UP001500618"/>
    </source>
</evidence>
<comment type="caution">
    <text evidence="3">The sequence shown here is derived from an EMBL/GenBank/DDBJ whole genome shotgun (WGS) entry which is preliminary data.</text>
</comment>
<organism evidence="3 4">
    <name type="scientific">Fodinicola feengrottensis</name>
    <dbReference type="NCBI Taxonomy" id="435914"/>
    <lineage>
        <taxon>Bacteria</taxon>
        <taxon>Bacillati</taxon>
        <taxon>Actinomycetota</taxon>
        <taxon>Actinomycetes</taxon>
        <taxon>Mycobacteriales</taxon>
        <taxon>Fodinicola</taxon>
    </lineage>
</organism>
<feature type="signal peptide" evidence="2">
    <location>
        <begin position="1"/>
        <end position="28"/>
    </location>
</feature>
<dbReference type="PANTHER" id="PTHR30344">
    <property type="entry name" value="6-PHOSPHOGLUCONOLACTONASE-RELATED"/>
    <property type="match status" value="1"/>
</dbReference>
<reference evidence="4" key="1">
    <citation type="journal article" date="2019" name="Int. J. Syst. Evol. Microbiol.">
        <title>The Global Catalogue of Microorganisms (GCM) 10K type strain sequencing project: providing services to taxonomists for standard genome sequencing and annotation.</title>
        <authorList>
            <consortium name="The Broad Institute Genomics Platform"/>
            <consortium name="The Broad Institute Genome Sequencing Center for Infectious Disease"/>
            <person name="Wu L."/>
            <person name="Ma J."/>
        </authorList>
    </citation>
    <scope>NUCLEOTIDE SEQUENCE [LARGE SCALE GENOMIC DNA]</scope>
    <source>
        <strain evidence="4">JCM 14718</strain>
    </source>
</reference>
<evidence type="ECO:0000313" key="3">
    <source>
        <dbReference type="EMBL" id="GAA1700831.1"/>
    </source>
</evidence>
<dbReference type="Pfam" id="PF10282">
    <property type="entry name" value="Lactonase"/>
    <property type="match status" value="1"/>
</dbReference>
<dbReference type="NCBIfam" id="TIGR01409">
    <property type="entry name" value="TAT_signal_seq"/>
    <property type="match status" value="1"/>
</dbReference>
<dbReference type="SUPFAM" id="SSF51004">
    <property type="entry name" value="C-terminal (heme d1) domain of cytochrome cd1-nitrite reductase"/>
    <property type="match status" value="1"/>
</dbReference>
<comment type="similarity">
    <text evidence="1">Belongs to the cycloisomerase 2 family.</text>
</comment>
<dbReference type="InterPro" id="IPR019546">
    <property type="entry name" value="TAT_signal_bac_arc"/>
</dbReference>
<sequence>MPDRRGFLKLTGAAVAAATVALPTAAYAQRASGCLLYIGSYAHAITTLASSDLSTVSSAAGLASPSYLTVHPNGRFLYAVDEQTAGTVTGFTIGAGGVLTQLNTVSCGGNGPAQLTVDPTGKYVLTANYGDGTVGVNALNADGSVGASTDLVRHQGATPHAHMARFAPSGRFVLVSDLGTDQVFAYQLRGGKLKQTAVTALPTGTGPRHFRFAPGNTVYLVGESDSSLRTFSYNPVSGALTQRHVQPATKDTYSVRNYPSEIALSPDNVFCYVGNRGGDVITTFDISTGTPRVLSDVSVHGQWPRHFAVTADRIWVANQNSSNLTAFDRDPLTGLPTYTSQLALGSPSFVLPAHSR</sequence>
<gene>
    <name evidence="3" type="ORF">GCM10009765_57950</name>
</gene>
<dbReference type="RefSeq" id="WP_344313498.1">
    <property type="nucleotide sequence ID" value="NZ_BAAANY010000023.1"/>
</dbReference>
<dbReference type="EMBL" id="BAAANY010000023">
    <property type="protein sequence ID" value="GAA1700831.1"/>
    <property type="molecule type" value="Genomic_DNA"/>
</dbReference>